<dbReference type="EMBL" id="JAYGHG010000003">
    <property type="protein sequence ID" value="MEA5580393.1"/>
    <property type="molecule type" value="Genomic_DNA"/>
</dbReference>
<dbReference type="RefSeq" id="WP_323194735.1">
    <property type="nucleotide sequence ID" value="NZ_JAYGHG010000003.1"/>
</dbReference>
<evidence type="ECO:0000256" key="1">
    <source>
        <dbReference type="SAM" id="MobiDB-lite"/>
    </source>
</evidence>
<dbReference type="Proteomes" id="UP001302120">
    <property type="component" value="Unassembled WGS sequence"/>
</dbReference>
<organism evidence="2 3">
    <name type="scientific">Nodularia harveyana UHCC-0300</name>
    <dbReference type="NCBI Taxonomy" id="2974287"/>
    <lineage>
        <taxon>Bacteria</taxon>
        <taxon>Bacillati</taxon>
        <taxon>Cyanobacteriota</taxon>
        <taxon>Cyanophyceae</taxon>
        <taxon>Nostocales</taxon>
        <taxon>Nodulariaceae</taxon>
        <taxon>Nodularia</taxon>
    </lineage>
</organism>
<feature type="region of interest" description="Disordered" evidence="1">
    <location>
        <begin position="1"/>
        <end position="21"/>
    </location>
</feature>
<evidence type="ECO:0000313" key="3">
    <source>
        <dbReference type="Proteomes" id="UP001302120"/>
    </source>
</evidence>
<proteinExistence type="predicted"/>
<evidence type="ECO:0000313" key="2">
    <source>
        <dbReference type="EMBL" id="MEA5580393.1"/>
    </source>
</evidence>
<reference evidence="2 3" key="1">
    <citation type="submission" date="2023-12" db="EMBL/GenBank/DDBJ databases">
        <title>Baltic Sea Cyanobacteria.</title>
        <authorList>
            <person name="Delbaje E."/>
            <person name="Fewer D.P."/>
            <person name="Shishido T.K."/>
        </authorList>
    </citation>
    <scope>NUCLEOTIDE SEQUENCE [LARGE SCALE GENOMIC DNA]</scope>
    <source>
        <strain evidence="2 3">UHCC-0300</strain>
    </source>
</reference>
<accession>A0ABU5UAH5</accession>
<name>A0ABU5UAH5_9CYAN</name>
<protein>
    <submittedName>
        <fullName evidence="2">Uncharacterized protein</fullName>
    </submittedName>
</protein>
<gene>
    <name evidence="2" type="ORF">VB620_03440</name>
</gene>
<sequence length="300" mass="33778">MTQQPTSGLVSQDSKPSQITKVAPKTPPVLIEKWVVWELKTCIYTNGNKLSTDDLHDILKSEIEKQKAPIEILFTKDASWLIQGARNKIKEDDDRRPRVVATLKNSIYTDIQFIAGIDYFGGSDWADLQMMIIVQPEEIPHVKKPTKPSPLNVNPLIPNEALAVLGTLAVLIFFFGGDAGKGFGLLGGIGAIVMYIQSNANVKQAQDKYALQMNQYEADLSNYTYEKEKIALEQEERIKNRLSRSFKTDDLRVFHAVMVELVAQVVKLYFIDKGAKVKETVENNETEKNIAAKKNIFDNF</sequence>
<feature type="compositionally biased region" description="Polar residues" evidence="1">
    <location>
        <begin position="1"/>
        <end position="20"/>
    </location>
</feature>
<comment type="caution">
    <text evidence="2">The sequence shown here is derived from an EMBL/GenBank/DDBJ whole genome shotgun (WGS) entry which is preliminary data.</text>
</comment>
<keyword evidence="3" id="KW-1185">Reference proteome</keyword>